<dbReference type="Pfam" id="PF24034">
    <property type="entry name" value="DUF7343"/>
    <property type="match status" value="1"/>
</dbReference>
<dbReference type="InterPro" id="IPR036390">
    <property type="entry name" value="WH_DNA-bd_sf"/>
</dbReference>
<feature type="region of interest" description="Disordered" evidence="5">
    <location>
        <begin position="271"/>
        <end position="309"/>
    </location>
</feature>
<sequence>MFVVVAAIASAPAAGSRNVTDFEIPVEGQFTDTVPVKQTGASTFLWESESNTLAVEFTAANESERYEVCIRNETGERLACQYERSASRNRVVRFEYDNLSSFSESNNVTVVLRTDTLRNPKTIGSDTIDITVIRQAADIDGDGLTNTNEVTNNSSMFLIDTDRDGLSDGAEVTIYGTSPTNTDTDSDNLTDATELSKSLDPTDPDTDGDGLNDELETRLGTEPDDENTTPMLLFAGGTFCGFLAVSSRWVICSSQRRLTGFLSSVRSSAEALRSDTADDPGPTNSPRTSISRTRSRDRHVPKQSAPQISPAEAEVLQLLRENEGWVYQSRVVERTNWSKSKVSRLLSKMNDKGMVEKVSVGRQNIIAEAGSMPEAAKSTFDE</sequence>
<dbReference type="PATRIC" id="fig|662479.7.peg.523"/>
<protein>
    <recommendedName>
        <fullName evidence="6">DUF7343 domain-containing protein</fullName>
    </recommendedName>
</protein>
<feature type="domain" description="DUF7343" evidence="6">
    <location>
        <begin position="312"/>
        <end position="367"/>
    </location>
</feature>
<keyword evidence="4" id="KW-0106">Calcium</keyword>
<evidence type="ECO:0000256" key="4">
    <source>
        <dbReference type="ARBA" id="ARBA00022837"/>
    </source>
</evidence>
<dbReference type="GO" id="GO:0005509">
    <property type="term" value="F:calcium ion binding"/>
    <property type="evidence" value="ECO:0007669"/>
    <property type="project" value="InterPro"/>
</dbReference>
<gene>
    <name evidence="7" type="ORF">C440_02573</name>
</gene>
<dbReference type="Gene3D" id="4.10.1080.10">
    <property type="entry name" value="TSP type-3 repeat"/>
    <property type="match status" value="1"/>
</dbReference>
<comment type="subcellular location">
    <subcellularLocation>
        <location evidence="1">Secreted</location>
    </subcellularLocation>
</comment>
<reference evidence="7 8" key="1">
    <citation type="journal article" date="2014" name="PLoS Genet.">
        <title>Phylogenetically driven sequencing of extremely halophilic archaea reveals strategies for static and dynamic osmo-response.</title>
        <authorList>
            <person name="Becker E.A."/>
            <person name="Seitzer P.M."/>
            <person name="Tritt A."/>
            <person name="Larsen D."/>
            <person name="Krusor M."/>
            <person name="Yao A.I."/>
            <person name="Wu D."/>
            <person name="Madern D."/>
            <person name="Eisen J.A."/>
            <person name="Darling A.E."/>
            <person name="Facciotti M.T."/>
        </authorList>
    </citation>
    <scope>NUCLEOTIDE SEQUENCE [LARGE SCALE GENOMIC DNA]</scope>
    <source>
        <strain evidence="7 8">ATCC BAA-1512</strain>
    </source>
</reference>
<organism evidence="7 8">
    <name type="scientific">Haloferax mucosum ATCC BAA-1512</name>
    <dbReference type="NCBI Taxonomy" id="662479"/>
    <lineage>
        <taxon>Archaea</taxon>
        <taxon>Methanobacteriati</taxon>
        <taxon>Methanobacteriota</taxon>
        <taxon>Stenosarchaea group</taxon>
        <taxon>Halobacteria</taxon>
        <taxon>Halobacteriales</taxon>
        <taxon>Haloferacaceae</taxon>
        <taxon>Haloferax</taxon>
    </lineage>
</organism>
<dbReference type="InterPro" id="IPR053180">
    <property type="entry name" value="Ca-binding_acidic-repeat"/>
</dbReference>
<evidence type="ECO:0000259" key="6">
    <source>
        <dbReference type="Pfam" id="PF24034"/>
    </source>
</evidence>
<keyword evidence="2" id="KW-0964">Secreted</keyword>
<evidence type="ECO:0000256" key="2">
    <source>
        <dbReference type="ARBA" id="ARBA00022525"/>
    </source>
</evidence>
<feature type="compositionally biased region" description="Low complexity" evidence="5">
    <location>
        <begin position="177"/>
        <end position="193"/>
    </location>
</feature>
<feature type="region of interest" description="Disordered" evidence="5">
    <location>
        <begin position="170"/>
        <end position="229"/>
    </location>
</feature>
<feature type="compositionally biased region" description="Acidic residues" evidence="5">
    <location>
        <begin position="202"/>
        <end position="214"/>
    </location>
</feature>
<accession>M0IMR9</accession>
<dbReference type="InterPro" id="IPR028974">
    <property type="entry name" value="TSP_type-3_rpt"/>
</dbReference>
<evidence type="ECO:0000313" key="8">
    <source>
        <dbReference type="Proteomes" id="UP000011550"/>
    </source>
</evidence>
<dbReference type="Gene3D" id="1.10.10.10">
    <property type="entry name" value="Winged helix-like DNA-binding domain superfamily/Winged helix DNA-binding domain"/>
    <property type="match status" value="1"/>
</dbReference>
<dbReference type="InterPro" id="IPR059100">
    <property type="entry name" value="TSP3_bac"/>
</dbReference>
<dbReference type="Pfam" id="PF18884">
    <property type="entry name" value="TSP3_bac"/>
    <property type="match status" value="3"/>
</dbReference>
<dbReference type="PANTHER" id="PTHR37467">
    <property type="entry name" value="EXPORTED CALCIUM-BINDING GLYCOPROTEIN-RELATED"/>
    <property type="match status" value="1"/>
</dbReference>
<keyword evidence="8" id="KW-1185">Reference proteome</keyword>
<keyword evidence="3" id="KW-0732">Signal</keyword>
<dbReference type="InterPro" id="IPR055767">
    <property type="entry name" value="DUF7343"/>
</dbReference>
<comment type="caution">
    <text evidence="7">The sequence shown here is derived from an EMBL/GenBank/DDBJ whole genome shotgun (WGS) entry which is preliminary data.</text>
</comment>
<dbReference type="Proteomes" id="UP000011550">
    <property type="component" value="Unassembled WGS sequence"/>
</dbReference>
<proteinExistence type="predicted"/>
<dbReference type="EMBL" id="AOLN01000004">
    <property type="protein sequence ID" value="ELZ98096.1"/>
    <property type="molecule type" value="Genomic_DNA"/>
</dbReference>
<dbReference type="SUPFAM" id="SSF46785">
    <property type="entry name" value="Winged helix' DNA-binding domain"/>
    <property type="match status" value="1"/>
</dbReference>
<evidence type="ECO:0000256" key="5">
    <source>
        <dbReference type="SAM" id="MobiDB-lite"/>
    </source>
</evidence>
<evidence type="ECO:0000313" key="7">
    <source>
        <dbReference type="EMBL" id="ELZ98096.1"/>
    </source>
</evidence>
<dbReference type="AlphaFoldDB" id="M0IMR9"/>
<dbReference type="SUPFAM" id="SSF103647">
    <property type="entry name" value="TSP type-3 repeat"/>
    <property type="match status" value="1"/>
</dbReference>
<dbReference type="InterPro" id="IPR036388">
    <property type="entry name" value="WH-like_DNA-bd_sf"/>
</dbReference>
<evidence type="ECO:0000256" key="3">
    <source>
        <dbReference type="ARBA" id="ARBA00022729"/>
    </source>
</evidence>
<dbReference type="PANTHER" id="PTHR37467:SF1">
    <property type="entry name" value="EXPORTED CALCIUM-BINDING GLYCOPROTEIN"/>
    <property type="match status" value="1"/>
</dbReference>
<name>M0IMR9_9EURY</name>
<evidence type="ECO:0000256" key="1">
    <source>
        <dbReference type="ARBA" id="ARBA00004613"/>
    </source>
</evidence>